<sequence>MPCFVRSNRADRRTYPAWRSTAIGLERGSSSLKRDPDPDLARHHLKTPTVGVVIPSNNSEATLARAVRSVLAQSHSNWQLVIVDDASARDQKNAVADLIQDDRIRTIRLEVTGGAGNARNIGIRALDTEWIAFLDAGDEWTPDKLREQLSYIQRLDAPVSLCASAFIQSQNRDGTGADITYRFPAAADRYDRLVSGCDIHLGSTLLARRDVFERHGYFEPELRCFEGWDWLLRCSLGGESIAVASNAIAIVHDRSQPPRDNVSAGARLLLRKNLKPVARRSILNAARFLSATFLERAVAAWRGGGKIAGFCLGGLAFAVWPFRGRRFFGRVLRALFNSGGNARRQGSDARPNSVMHVISGLEVGGAENMLVQLVEELEGRGIPQYVVNLKSGGRHEARIKALIGDRYSACGISGAGDIFAGFKMLRAALSKARPKSLQGWMYHGDLFATLAHICLPNRNATDLYWGVRCSNMDFSRYRLQLKATVLLCKYLSFLPRRITSNSIAGLQSHIAFGYDNRRLSLVQNCVDMSIYRKRDDGRDAIRASLGIPADAFVFAIVARTDPMKGYDVFQAVAEGLPDMTALAAGLGTDALPGPANLRGLGVRHDVPDILTAVDVLVSTSHFGEGQSNSILEGMASGLPIVATDTGDSARLVGPGGMVVRPGHIDGFVTALRFLRDNPGECAALGDANRARVEREFSRAEMANQYLAIYGIKAVEEA</sequence>
<comment type="caution">
    <text evidence="2">The sequence shown here is derived from an EMBL/GenBank/DDBJ whole genome shotgun (WGS) entry which is preliminary data.</text>
</comment>
<dbReference type="CDD" id="cd00761">
    <property type="entry name" value="Glyco_tranf_GTA_type"/>
    <property type="match status" value="1"/>
</dbReference>
<dbReference type="InterPro" id="IPR029044">
    <property type="entry name" value="Nucleotide-diphossugar_trans"/>
</dbReference>
<dbReference type="InterPro" id="IPR001173">
    <property type="entry name" value="Glyco_trans_2-like"/>
</dbReference>
<reference evidence="3" key="1">
    <citation type="submission" date="2019-01" db="EMBL/GenBank/DDBJ databases">
        <title>Gri0909 isolated from a small marine red alga.</title>
        <authorList>
            <person name="Kim J."/>
            <person name="Jeong S.E."/>
            <person name="Jeon C.O."/>
        </authorList>
    </citation>
    <scope>NUCLEOTIDE SEQUENCE [LARGE SCALE GENOMIC DNA]</scope>
    <source>
        <strain evidence="3">Gri0909</strain>
    </source>
</reference>
<gene>
    <name evidence="2" type="ORF">EOI86_13075</name>
</gene>
<evidence type="ECO:0000313" key="3">
    <source>
        <dbReference type="Proteomes" id="UP000287447"/>
    </source>
</evidence>
<proteinExistence type="predicted"/>
<evidence type="ECO:0000313" key="2">
    <source>
        <dbReference type="EMBL" id="RVU36153.1"/>
    </source>
</evidence>
<keyword evidence="2" id="KW-0808">Transferase</keyword>
<name>A0A437QNN0_9PROT</name>
<keyword evidence="3" id="KW-1185">Reference proteome</keyword>
<dbReference type="SUPFAM" id="SSF53756">
    <property type="entry name" value="UDP-Glycosyltransferase/glycogen phosphorylase"/>
    <property type="match status" value="1"/>
</dbReference>
<accession>A0A437QNN0</accession>
<dbReference type="SUPFAM" id="SSF53448">
    <property type="entry name" value="Nucleotide-diphospho-sugar transferases"/>
    <property type="match status" value="1"/>
</dbReference>
<evidence type="ECO:0000259" key="1">
    <source>
        <dbReference type="Pfam" id="PF00535"/>
    </source>
</evidence>
<dbReference type="PANTHER" id="PTHR43685">
    <property type="entry name" value="GLYCOSYLTRANSFERASE"/>
    <property type="match status" value="1"/>
</dbReference>
<dbReference type="Gene3D" id="3.40.50.2000">
    <property type="entry name" value="Glycogen Phosphorylase B"/>
    <property type="match status" value="2"/>
</dbReference>
<dbReference type="Proteomes" id="UP000287447">
    <property type="component" value="Unassembled WGS sequence"/>
</dbReference>
<dbReference type="Gene3D" id="3.90.550.10">
    <property type="entry name" value="Spore Coat Polysaccharide Biosynthesis Protein SpsA, Chain A"/>
    <property type="match status" value="1"/>
</dbReference>
<dbReference type="PANTHER" id="PTHR43685:SF2">
    <property type="entry name" value="GLYCOSYLTRANSFERASE 2-LIKE DOMAIN-CONTAINING PROTEIN"/>
    <property type="match status" value="1"/>
</dbReference>
<dbReference type="Pfam" id="PF13692">
    <property type="entry name" value="Glyco_trans_1_4"/>
    <property type="match status" value="1"/>
</dbReference>
<protein>
    <submittedName>
        <fullName evidence="2">Glycosyltransferase</fullName>
    </submittedName>
</protein>
<dbReference type="InterPro" id="IPR050834">
    <property type="entry name" value="Glycosyltransf_2"/>
</dbReference>
<dbReference type="EMBL" id="SADE01000002">
    <property type="protein sequence ID" value="RVU36153.1"/>
    <property type="molecule type" value="Genomic_DNA"/>
</dbReference>
<dbReference type="AlphaFoldDB" id="A0A437QNN0"/>
<feature type="domain" description="Glycosyltransferase 2-like" evidence="1">
    <location>
        <begin position="52"/>
        <end position="214"/>
    </location>
</feature>
<dbReference type="Pfam" id="PF00535">
    <property type="entry name" value="Glycos_transf_2"/>
    <property type="match status" value="1"/>
</dbReference>
<dbReference type="GO" id="GO:0016740">
    <property type="term" value="F:transferase activity"/>
    <property type="evidence" value="ECO:0007669"/>
    <property type="project" value="UniProtKB-KW"/>
</dbReference>
<dbReference type="RefSeq" id="WP_127765629.1">
    <property type="nucleotide sequence ID" value="NZ_SADE01000002.1"/>
</dbReference>
<organism evidence="2 3">
    <name type="scientific">Hwanghaeella grinnelliae</name>
    <dbReference type="NCBI Taxonomy" id="2500179"/>
    <lineage>
        <taxon>Bacteria</taxon>
        <taxon>Pseudomonadati</taxon>
        <taxon>Pseudomonadota</taxon>
        <taxon>Alphaproteobacteria</taxon>
        <taxon>Rhodospirillales</taxon>
        <taxon>Rhodospirillaceae</taxon>
        <taxon>Hwanghaeella</taxon>
    </lineage>
</organism>